<reference evidence="2" key="1">
    <citation type="submission" date="2015-08" db="EMBL/GenBank/DDBJ databases">
        <title>Genome sequencing project for genomic taxonomy and phylogenomics of Bacillus-like bacteria.</title>
        <authorList>
            <person name="Liu B."/>
            <person name="Wang J."/>
            <person name="Zhu Y."/>
            <person name="Liu G."/>
            <person name="Chen Q."/>
            <person name="Chen Z."/>
            <person name="Lan J."/>
            <person name="Che J."/>
            <person name="Ge C."/>
            <person name="Shi H."/>
            <person name="Pan Z."/>
            <person name="Liu X."/>
        </authorList>
    </citation>
    <scope>NUCLEOTIDE SEQUENCE [LARGE SCALE GENOMIC DNA]</scope>
    <source>
        <strain evidence="2">FJAT-22460</strain>
    </source>
</reference>
<dbReference type="EMBL" id="LIUT01000001">
    <property type="protein sequence ID" value="KOR88764.1"/>
    <property type="molecule type" value="Genomic_DNA"/>
</dbReference>
<dbReference type="Proteomes" id="UP000036932">
    <property type="component" value="Unassembled WGS sequence"/>
</dbReference>
<name>A0A0M1P400_9BACL</name>
<keyword evidence="2" id="KW-1185">Reference proteome</keyword>
<protein>
    <submittedName>
        <fullName evidence="1">Uncharacterized protein</fullName>
    </submittedName>
</protein>
<evidence type="ECO:0000313" key="1">
    <source>
        <dbReference type="EMBL" id="KOR88764.1"/>
    </source>
</evidence>
<sequence>MRIDKLKTGRTYVYRNGLLRRLEKIEVKEGILTTGYIPIDRKGSEGQIRWSKAETFAQHALGEAKA</sequence>
<dbReference type="AlphaFoldDB" id="A0A0M1P400"/>
<evidence type="ECO:0000313" key="2">
    <source>
        <dbReference type="Proteomes" id="UP000036932"/>
    </source>
</evidence>
<accession>A0A0M1P400</accession>
<dbReference type="RefSeq" id="WP_054401678.1">
    <property type="nucleotide sequence ID" value="NZ_LIUT01000001.1"/>
</dbReference>
<proteinExistence type="predicted"/>
<dbReference type="OrthoDB" id="2663737at2"/>
<gene>
    <name evidence="1" type="ORF">AM231_06025</name>
</gene>
<dbReference type="PATRIC" id="fig|1705565.3.peg.3102"/>
<comment type="caution">
    <text evidence="1">The sequence shown here is derived from an EMBL/GenBank/DDBJ whole genome shotgun (WGS) entry which is preliminary data.</text>
</comment>
<organism evidence="1 2">
    <name type="scientific">Paenibacillus solani</name>
    <dbReference type="NCBI Taxonomy" id="1705565"/>
    <lineage>
        <taxon>Bacteria</taxon>
        <taxon>Bacillati</taxon>
        <taxon>Bacillota</taxon>
        <taxon>Bacilli</taxon>
        <taxon>Bacillales</taxon>
        <taxon>Paenibacillaceae</taxon>
        <taxon>Paenibacillus</taxon>
    </lineage>
</organism>